<feature type="region of interest" description="Disordered" evidence="1">
    <location>
        <begin position="48"/>
        <end position="75"/>
    </location>
</feature>
<feature type="compositionally biased region" description="Basic residues" evidence="1">
    <location>
        <begin position="48"/>
        <end position="65"/>
    </location>
</feature>
<keyword evidence="3" id="KW-1185">Reference proteome</keyword>
<sequence length="334" mass="39150">MHQQRQARSFVRKTFQRKRSAEKDASTTPSKVICEEKHLKERDLLKKMHQQRQARSFVRKTFQRKRSAEKDASTTPSKVICEENISKRKTFHQKVRKTFQRKRSAEKMHQQRQARSFVRKTFQRKRSAEKMHQQRQARSFVRKTFQRKRSAEKDASTTPSKVICEENISKNKLRTCLPISQIVGWGKSKRTILKKGLKCRILGLEPEAVLIPGASPELQEIINLTIQWYLVPDYSPLWFLKRLFKLLMRMKWFRWSQLVRTSQFWSQLVLEVAFGATVLYGMDSVGGSSRLVPRVDNVLLASREGNDVFEDDGTTEYTVEQVDDEVSAAPHYLT</sequence>
<feature type="region of interest" description="Disordered" evidence="1">
    <location>
        <begin position="1"/>
        <end position="29"/>
    </location>
</feature>
<feature type="region of interest" description="Disordered" evidence="1">
    <location>
        <begin position="98"/>
        <end position="157"/>
    </location>
</feature>
<dbReference type="Proteomes" id="UP000507470">
    <property type="component" value="Unassembled WGS sequence"/>
</dbReference>
<proteinExistence type="predicted"/>
<name>A0A6J8BPD5_MYTCO</name>
<accession>A0A6J8BPD5</accession>
<organism evidence="2 3">
    <name type="scientific">Mytilus coruscus</name>
    <name type="common">Sea mussel</name>
    <dbReference type="NCBI Taxonomy" id="42192"/>
    <lineage>
        <taxon>Eukaryota</taxon>
        <taxon>Metazoa</taxon>
        <taxon>Spiralia</taxon>
        <taxon>Lophotrochozoa</taxon>
        <taxon>Mollusca</taxon>
        <taxon>Bivalvia</taxon>
        <taxon>Autobranchia</taxon>
        <taxon>Pteriomorphia</taxon>
        <taxon>Mytilida</taxon>
        <taxon>Mytiloidea</taxon>
        <taxon>Mytilidae</taxon>
        <taxon>Mytilinae</taxon>
        <taxon>Mytilus</taxon>
    </lineage>
</organism>
<dbReference type="EMBL" id="CACVKT020003716">
    <property type="protein sequence ID" value="CAC5385466.1"/>
    <property type="molecule type" value="Genomic_DNA"/>
</dbReference>
<gene>
    <name evidence="2" type="ORF">MCOR_21011</name>
</gene>
<evidence type="ECO:0000256" key="1">
    <source>
        <dbReference type="SAM" id="MobiDB-lite"/>
    </source>
</evidence>
<dbReference type="AlphaFoldDB" id="A0A6J8BPD5"/>
<protein>
    <submittedName>
        <fullName evidence="2">Uncharacterized protein</fullName>
    </submittedName>
</protein>
<evidence type="ECO:0000313" key="2">
    <source>
        <dbReference type="EMBL" id="CAC5385466.1"/>
    </source>
</evidence>
<evidence type="ECO:0000313" key="3">
    <source>
        <dbReference type="Proteomes" id="UP000507470"/>
    </source>
</evidence>
<reference evidence="2 3" key="1">
    <citation type="submission" date="2020-06" db="EMBL/GenBank/DDBJ databases">
        <authorList>
            <person name="Li R."/>
            <person name="Bekaert M."/>
        </authorList>
    </citation>
    <scope>NUCLEOTIDE SEQUENCE [LARGE SCALE GENOMIC DNA]</scope>
    <source>
        <strain evidence="3">wild</strain>
    </source>
</reference>